<dbReference type="Proteomes" id="UP000323917">
    <property type="component" value="Chromosome"/>
</dbReference>
<dbReference type="InterPro" id="IPR001478">
    <property type="entry name" value="PDZ"/>
</dbReference>
<dbReference type="Gene3D" id="2.40.10.120">
    <property type="match status" value="1"/>
</dbReference>
<protein>
    <submittedName>
        <fullName evidence="5">Putative periplasmic serine endoprotease DegP-like</fullName>
        <ecNumber evidence="5">3.4.21.107</ecNumber>
    </submittedName>
</protein>
<evidence type="ECO:0000313" key="6">
    <source>
        <dbReference type="Proteomes" id="UP000323917"/>
    </source>
</evidence>
<dbReference type="AlphaFoldDB" id="A0A5B9QKD0"/>
<evidence type="ECO:0000259" key="4">
    <source>
        <dbReference type="PROSITE" id="PS50106"/>
    </source>
</evidence>
<dbReference type="Pfam" id="PF13180">
    <property type="entry name" value="PDZ_2"/>
    <property type="match status" value="1"/>
</dbReference>
<dbReference type="InterPro" id="IPR036034">
    <property type="entry name" value="PDZ_sf"/>
</dbReference>
<dbReference type="SUPFAM" id="SSF50494">
    <property type="entry name" value="Trypsin-like serine proteases"/>
    <property type="match status" value="1"/>
</dbReference>
<dbReference type="Gene3D" id="2.30.42.10">
    <property type="match status" value="1"/>
</dbReference>
<accession>A0A5B9QKD0</accession>
<feature type="transmembrane region" description="Helical" evidence="3">
    <location>
        <begin position="48"/>
        <end position="65"/>
    </location>
</feature>
<gene>
    <name evidence="5" type="primary">mucD_2</name>
    <name evidence="5" type="ORF">Pr1d_18440</name>
</gene>
<organism evidence="5 6">
    <name type="scientific">Bythopirellula goksoeyrii</name>
    <dbReference type="NCBI Taxonomy" id="1400387"/>
    <lineage>
        <taxon>Bacteria</taxon>
        <taxon>Pseudomonadati</taxon>
        <taxon>Planctomycetota</taxon>
        <taxon>Planctomycetia</taxon>
        <taxon>Pirellulales</taxon>
        <taxon>Lacipirellulaceae</taxon>
        <taxon>Bythopirellula</taxon>
    </lineage>
</organism>
<evidence type="ECO:0000256" key="1">
    <source>
        <dbReference type="ARBA" id="ARBA00022670"/>
    </source>
</evidence>
<reference evidence="5 6" key="1">
    <citation type="submission" date="2019-08" db="EMBL/GenBank/DDBJ databases">
        <title>Deep-cultivation of Planctomycetes and their phenomic and genomic characterization uncovers novel biology.</title>
        <authorList>
            <person name="Wiegand S."/>
            <person name="Jogler M."/>
            <person name="Boedeker C."/>
            <person name="Pinto D."/>
            <person name="Vollmers J."/>
            <person name="Rivas-Marin E."/>
            <person name="Kohn T."/>
            <person name="Peeters S.H."/>
            <person name="Heuer A."/>
            <person name="Rast P."/>
            <person name="Oberbeckmann S."/>
            <person name="Bunk B."/>
            <person name="Jeske O."/>
            <person name="Meyerdierks A."/>
            <person name="Storesund J.E."/>
            <person name="Kallscheuer N."/>
            <person name="Luecker S."/>
            <person name="Lage O.M."/>
            <person name="Pohl T."/>
            <person name="Merkel B.J."/>
            <person name="Hornburger P."/>
            <person name="Mueller R.-W."/>
            <person name="Bruemmer F."/>
            <person name="Labrenz M."/>
            <person name="Spormann A.M."/>
            <person name="Op den Camp H."/>
            <person name="Overmann J."/>
            <person name="Amann R."/>
            <person name="Jetten M.S.M."/>
            <person name="Mascher T."/>
            <person name="Medema M.H."/>
            <person name="Devos D.P."/>
            <person name="Kaster A.-K."/>
            <person name="Ovreas L."/>
            <person name="Rohde M."/>
            <person name="Galperin M.Y."/>
            <person name="Jogler C."/>
        </authorList>
    </citation>
    <scope>NUCLEOTIDE SEQUENCE [LARGE SCALE GENOMIC DNA]</scope>
    <source>
        <strain evidence="5 6">Pr1d</strain>
    </source>
</reference>
<dbReference type="OrthoDB" id="248175at2"/>
<dbReference type="InterPro" id="IPR009003">
    <property type="entry name" value="Peptidase_S1_PA"/>
</dbReference>
<keyword evidence="6" id="KW-1185">Reference proteome</keyword>
<evidence type="ECO:0000256" key="2">
    <source>
        <dbReference type="ARBA" id="ARBA00022801"/>
    </source>
</evidence>
<keyword evidence="3" id="KW-1133">Transmembrane helix</keyword>
<keyword evidence="3" id="KW-0472">Membrane</keyword>
<evidence type="ECO:0000313" key="5">
    <source>
        <dbReference type="EMBL" id="QEG34563.1"/>
    </source>
</evidence>
<dbReference type="Pfam" id="PF13365">
    <property type="entry name" value="Trypsin_2"/>
    <property type="match status" value="1"/>
</dbReference>
<keyword evidence="1 5" id="KW-0645">Protease</keyword>
<dbReference type="PROSITE" id="PS50106">
    <property type="entry name" value="PDZ"/>
    <property type="match status" value="1"/>
</dbReference>
<sequence>MQQEPHSDEFGALPVVEVRNQTTPSLLAETVPADQLVTQKDLSRLRRLLWIFGILMALLIAPSLAGRIQYALVEAEERAKFDVASDNIHQLDLMQLNDASRMLFDYVSPSVVHIRTHRGRDMGQGAGVIVDEAGYIVTNYHVVEGVGSLEVQLSDGRRGPASVIGSDPLVDVAVLKTELDDLHAAQWGDSDNLNVGEWVWALGSPFGFQKSITFGILSAKNRRGITTARDPGVSTERSSIYQEFLQTDAAVNPGNSGGPLVNVEGKIIGINTAIYGNTYQGISFSIPSSIAQASYEQLRKVGHVDRGYLGVGPRLVPDPVARLLGLEKDQGVLVADIRDDTPAEDAGIELGDVLLTWNGEEYSDPTLLSRAIAATPIGTTVPVDLIRQNRDGIKRLTVQVKVGARPQNESL</sequence>
<dbReference type="KEGG" id="bgok:Pr1d_18440"/>
<dbReference type="InterPro" id="IPR001940">
    <property type="entry name" value="Peptidase_S1C"/>
</dbReference>
<dbReference type="GO" id="GO:0004252">
    <property type="term" value="F:serine-type endopeptidase activity"/>
    <property type="evidence" value="ECO:0007669"/>
    <property type="project" value="InterPro"/>
</dbReference>
<proteinExistence type="predicted"/>
<dbReference type="EMBL" id="CP042913">
    <property type="protein sequence ID" value="QEG34563.1"/>
    <property type="molecule type" value="Genomic_DNA"/>
</dbReference>
<dbReference type="GO" id="GO:0006508">
    <property type="term" value="P:proteolysis"/>
    <property type="evidence" value="ECO:0007669"/>
    <property type="project" value="UniProtKB-KW"/>
</dbReference>
<name>A0A5B9QKD0_9BACT</name>
<dbReference type="PANTHER" id="PTHR43343:SF3">
    <property type="entry name" value="PROTEASE DO-LIKE 8, CHLOROPLASTIC"/>
    <property type="match status" value="1"/>
</dbReference>
<dbReference type="SUPFAM" id="SSF50156">
    <property type="entry name" value="PDZ domain-like"/>
    <property type="match status" value="1"/>
</dbReference>
<dbReference type="InterPro" id="IPR051201">
    <property type="entry name" value="Chloro_Bact_Ser_Proteases"/>
</dbReference>
<dbReference type="RefSeq" id="WP_148073193.1">
    <property type="nucleotide sequence ID" value="NZ_CP042913.1"/>
</dbReference>
<dbReference type="EC" id="3.4.21.107" evidence="5"/>
<keyword evidence="3" id="KW-0812">Transmembrane</keyword>
<dbReference type="PANTHER" id="PTHR43343">
    <property type="entry name" value="PEPTIDASE S12"/>
    <property type="match status" value="1"/>
</dbReference>
<dbReference type="PRINTS" id="PR00834">
    <property type="entry name" value="PROTEASES2C"/>
</dbReference>
<keyword evidence="2 5" id="KW-0378">Hydrolase</keyword>
<feature type="domain" description="PDZ" evidence="4">
    <location>
        <begin position="324"/>
        <end position="389"/>
    </location>
</feature>
<evidence type="ECO:0000256" key="3">
    <source>
        <dbReference type="SAM" id="Phobius"/>
    </source>
</evidence>
<dbReference type="SMART" id="SM00228">
    <property type="entry name" value="PDZ"/>
    <property type="match status" value="1"/>
</dbReference>